<proteinExistence type="predicted"/>
<accession>V9DTU6</accession>
<name>V9DTU6_PHYNI</name>
<gene>
    <name evidence="1" type="ORF">F443_22814</name>
</gene>
<sequence length="58" mass="6497">MLDVFAANGAMFSDITHKVWEEFRGRVKGLAIKEDDTWSIAEPKEAACMESKADYETG</sequence>
<dbReference type="AlphaFoldDB" id="V9DTU6"/>
<reference evidence="1 2" key="1">
    <citation type="submission" date="2013-11" db="EMBL/GenBank/DDBJ databases">
        <title>The Genome Sequence of Phytophthora parasitica P1569.</title>
        <authorList>
            <consortium name="The Broad Institute Genomics Platform"/>
            <person name="Russ C."/>
            <person name="Tyler B."/>
            <person name="Panabieres F."/>
            <person name="Shan W."/>
            <person name="Tripathy S."/>
            <person name="Grunwald N."/>
            <person name="Machado M."/>
            <person name="Johnson C.S."/>
            <person name="Arredondo F."/>
            <person name="Hong C."/>
            <person name="Coffey M."/>
            <person name="Young S.K."/>
            <person name="Zeng Q."/>
            <person name="Gargeya S."/>
            <person name="Fitzgerald M."/>
            <person name="Abouelleil A."/>
            <person name="Alvarado L."/>
            <person name="Chapman S.B."/>
            <person name="Gainer-Dewar J."/>
            <person name="Goldberg J."/>
            <person name="Griggs A."/>
            <person name="Gujja S."/>
            <person name="Hansen M."/>
            <person name="Howarth C."/>
            <person name="Imamovic A."/>
            <person name="Ireland A."/>
            <person name="Larimer J."/>
            <person name="McCowan C."/>
            <person name="Murphy C."/>
            <person name="Pearson M."/>
            <person name="Poon T.W."/>
            <person name="Priest M."/>
            <person name="Roberts A."/>
            <person name="Saif S."/>
            <person name="Shea T."/>
            <person name="Sykes S."/>
            <person name="Wortman J."/>
            <person name="Nusbaum C."/>
            <person name="Birren B."/>
        </authorList>
    </citation>
    <scope>NUCLEOTIDE SEQUENCE [LARGE SCALE GENOMIC DNA]</scope>
    <source>
        <strain evidence="1 2">P1569</strain>
    </source>
</reference>
<protein>
    <submittedName>
        <fullName evidence="1">Uncharacterized protein</fullName>
    </submittedName>
</protein>
<comment type="caution">
    <text evidence="1">The sequence shown here is derived from an EMBL/GenBank/DDBJ whole genome shotgun (WGS) entry which is preliminary data.</text>
</comment>
<evidence type="ECO:0000313" key="1">
    <source>
        <dbReference type="EMBL" id="ETI30066.1"/>
    </source>
</evidence>
<dbReference type="Proteomes" id="UP000018721">
    <property type="component" value="Unassembled WGS sequence"/>
</dbReference>
<keyword evidence="2" id="KW-1185">Reference proteome</keyword>
<organism evidence="1 2">
    <name type="scientific">Phytophthora nicotianae P1569</name>
    <dbReference type="NCBI Taxonomy" id="1317065"/>
    <lineage>
        <taxon>Eukaryota</taxon>
        <taxon>Sar</taxon>
        <taxon>Stramenopiles</taxon>
        <taxon>Oomycota</taxon>
        <taxon>Peronosporomycetes</taxon>
        <taxon>Peronosporales</taxon>
        <taxon>Peronosporaceae</taxon>
        <taxon>Phytophthora</taxon>
    </lineage>
</organism>
<dbReference type="HOGENOM" id="CLU_2983281_0_0_1"/>
<dbReference type="EMBL" id="ANIZ01004479">
    <property type="protein sequence ID" value="ETI30066.1"/>
    <property type="molecule type" value="Genomic_DNA"/>
</dbReference>
<dbReference type="OrthoDB" id="126603at2759"/>
<evidence type="ECO:0000313" key="2">
    <source>
        <dbReference type="Proteomes" id="UP000018721"/>
    </source>
</evidence>